<keyword evidence="4" id="KW-1133">Transmembrane helix</keyword>
<proteinExistence type="predicted"/>
<evidence type="ECO:0000256" key="4">
    <source>
        <dbReference type="SAM" id="Phobius"/>
    </source>
</evidence>
<evidence type="ECO:0000256" key="2">
    <source>
        <dbReference type="ARBA" id="ARBA00023043"/>
    </source>
</evidence>
<evidence type="ECO:0000256" key="1">
    <source>
        <dbReference type="ARBA" id="ARBA00022737"/>
    </source>
</evidence>
<feature type="transmembrane region" description="Helical" evidence="4">
    <location>
        <begin position="7"/>
        <end position="33"/>
    </location>
</feature>
<evidence type="ECO:0000313" key="6">
    <source>
        <dbReference type="Proteomes" id="UP000043763"/>
    </source>
</evidence>
<keyword evidence="4" id="KW-0812">Transmembrane</keyword>
<name>A0A0G4K8N1_9SPIR</name>
<feature type="repeat" description="ANK" evidence="3">
    <location>
        <begin position="177"/>
        <end position="209"/>
    </location>
</feature>
<feature type="transmembrane region" description="Helical" evidence="4">
    <location>
        <begin position="39"/>
        <end position="59"/>
    </location>
</feature>
<evidence type="ECO:0000313" key="5">
    <source>
        <dbReference type="EMBL" id="CRF34207.1"/>
    </source>
</evidence>
<evidence type="ECO:0000256" key="3">
    <source>
        <dbReference type="PROSITE-ProRule" id="PRU00023"/>
    </source>
</evidence>
<dbReference type="SUPFAM" id="SSF48403">
    <property type="entry name" value="Ankyrin repeat"/>
    <property type="match status" value="1"/>
</dbReference>
<protein>
    <submittedName>
        <fullName evidence="5">Uncharacterized protein</fullName>
    </submittedName>
</protein>
<keyword evidence="1" id="KW-0677">Repeat</keyword>
<dbReference type="InterPro" id="IPR036770">
    <property type="entry name" value="Ankyrin_rpt-contain_sf"/>
</dbReference>
<feature type="transmembrane region" description="Helical" evidence="4">
    <location>
        <begin position="66"/>
        <end position="90"/>
    </location>
</feature>
<dbReference type="Pfam" id="PF12796">
    <property type="entry name" value="Ank_2"/>
    <property type="match status" value="1"/>
</dbReference>
<organism evidence="5 6">
    <name type="scientific">Brachyspira suanatina</name>
    <dbReference type="NCBI Taxonomy" id="381802"/>
    <lineage>
        <taxon>Bacteria</taxon>
        <taxon>Pseudomonadati</taxon>
        <taxon>Spirochaetota</taxon>
        <taxon>Spirochaetia</taxon>
        <taxon>Brachyspirales</taxon>
        <taxon>Brachyspiraceae</taxon>
        <taxon>Brachyspira</taxon>
    </lineage>
</organism>
<gene>
    <name evidence="5" type="ORF">BRSU_1942</name>
</gene>
<dbReference type="PROSITE" id="PS50088">
    <property type="entry name" value="ANK_REPEAT"/>
    <property type="match status" value="2"/>
</dbReference>
<feature type="repeat" description="ANK" evidence="3">
    <location>
        <begin position="144"/>
        <end position="176"/>
    </location>
</feature>
<keyword evidence="4" id="KW-0472">Membrane</keyword>
<dbReference type="RefSeq" id="WP_048595093.1">
    <property type="nucleotide sequence ID" value="NZ_CVLB01000001.1"/>
</dbReference>
<dbReference type="Pfam" id="PF13637">
    <property type="entry name" value="Ank_4"/>
    <property type="match status" value="1"/>
</dbReference>
<accession>A0A0G4K8N1</accession>
<dbReference type="PANTHER" id="PTHR24171:SF9">
    <property type="entry name" value="ANKYRIN REPEAT DOMAIN-CONTAINING PROTEIN 39"/>
    <property type="match status" value="1"/>
</dbReference>
<dbReference type="EMBL" id="CVLB01000001">
    <property type="protein sequence ID" value="CRF34207.1"/>
    <property type="molecule type" value="Genomic_DNA"/>
</dbReference>
<sequence>MSNKLKIIINIFAVIIIVASVNIIISSFSMMIFYNKSNLFYIIDIIALLFIINSVVLLYKKNYKAFIIGFVLILSFSFVFTACNYVIYAWKSEKAKIVKKDKEVHNSLDRALAKERFFKAAEKGDIERIKKLMDYVDINTKDAYGINALMHALIFNNLESVEFLLENGADVNSIDYEYQTPLMYAVQKNNAEIVKLLIYKGADINFKDARNRTALDIAKSKGYDDIAEILENAKKYIKK</sequence>
<dbReference type="Proteomes" id="UP000043763">
    <property type="component" value="Unassembled WGS sequence"/>
</dbReference>
<dbReference type="InterPro" id="IPR002110">
    <property type="entry name" value="Ankyrin_rpt"/>
</dbReference>
<keyword evidence="6" id="KW-1185">Reference proteome</keyword>
<dbReference type="OrthoDB" id="2930255at2"/>
<reference evidence="6" key="1">
    <citation type="submission" date="2015-04" db="EMBL/GenBank/DDBJ databases">
        <authorList>
            <person name="Mushtaq Mamoona"/>
        </authorList>
    </citation>
    <scope>NUCLEOTIDE SEQUENCE [LARGE SCALE GENOMIC DNA]</scope>
    <source>
        <strain evidence="6">AN4859/03</strain>
    </source>
</reference>
<dbReference type="PROSITE" id="PS50297">
    <property type="entry name" value="ANK_REP_REGION"/>
    <property type="match status" value="2"/>
</dbReference>
<dbReference type="PANTHER" id="PTHR24171">
    <property type="entry name" value="ANKYRIN REPEAT DOMAIN-CONTAINING PROTEIN 39-RELATED"/>
    <property type="match status" value="1"/>
</dbReference>
<dbReference type="AlphaFoldDB" id="A0A0G4K8N1"/>
<dbReference type="Gene3D" id="1.25.40.20">
    <property type="entry name" value="Ankyrin repeat-containing domain"/>
    <property type="match status" value="1"/>
</dbReference>
<keyword evidence="2 3" id="KW-0040">ANK repeat</keyword>
<dbReference type="SMART" id="SM00248">
    <property type="entry name" value="ANK"/>
    <property type="match status" value="4"/>
</dbReference>